<dbReference type="SMART" id="SM00823">
    <property type="entry name" value="PKS_PP"/>
    <property type="match status" value="2"/>
</dbReference>
<dbReference type="Pfam" id="PF00668">
    <property type="entry name" value="Condensation"/>
    <property type="match status" value="2"/>
</dbReference>
<dbReference type="Gene3D" id="3.30.559.30">
    <property type="entry name" value="Nonribosomal peptide synthetase, condensation domain"/>
    <property type="match status" value="2"/>
</dbReference>
<dbReference type="InterPro" id="IPR042099">
    <property type="entry name" value="ANL_N_sf"/>
</dbReference>
<dbReference type="InterPro" id="IPR045851">
    <property type="entry name" value="AMP-bd_C_sf"/>
</dbReference>
<dbReference type="InterPro" id="IPR020806">
    <property type="entry name" value="PKS_PP-bd"/>
</dbReference>
<sequence length="1561" mass="173298">MQSEILAAFARELRISETQLDCSLSFTNLGGHSLAALRLVAACKRLGYSLTVAELLDNKPILDIISQCLRFEPPIHSGDDSEANFMTRNILKDSFVNITIMADMSSSSSDNPFLPSTPDTVITTEVSSPSRVPVPEMQLSLIRGSYATPGNNILAYHQMCSVAELPPMRAAWHHILELEEVFTKTFTVEDGIGYLTDSNPASISWTDITVHNQDMFSAELMAKPSFTDVDFEFRAITLAEEHKACLLWHVHHAFVDGFSMTVLLDKVAQYMAGVPVQSGPSFTAVLLDRNMLMEQREDEARDYWQLQRASLNEATSELKLCCRENVEEDDTFWNGLATFEVNVPHTKLVQCAHQQRVTVAAIYYAAWALVLSAVCDSDHVVFGVVLSGRSLPVAGILDVVGSLVNTLPIAVLVEADENAAVFVQSVFQQLVGLSKYDWSQPEHGYSRKFSSVLAMQFETTTSVVSSSQARTTPSSRMNSEIPLSVTIEADGTIHIQFPRRYEQRHIDLIGGYFARAVGLLANEHYSVSMCLDGMLPMSDRQTLFQYGNCLSGLTTKPSIHDDLVSLMERAALDNPTLCAVSLGESTMAYQDLNRWSNCMATHLSMYVKRGDVVCVHAEASLYWIVAIYGILKAGAVYCPLNSKLDPELRSSMFESSTAEIYLTASASDTRWCPKRSKYCWAVEDLLQRQFGDDEFYSPHVLCPEANAYLCFTSGSSGKPKGVLCTHQGLVAFQRDREVRLHAQPGTKVGQVMSVSFDGSIHEIFSALSYGATLVLPLPKDPFAHLHEVDTCILTPSLAATLDATDYPNLQAVYLVGEQVSQAVNDQWSTKTTLYNMYGPTEATCGATIKRLMPGEKVTIGRANPTSRIYILDRHRRLAPPGIIGQIYLAGVQVSSGYLSQPQLTAQRFFADCICRGLAEQMYATGDMGYWTEDGQLVCLGRNDRQVKLRGFRLDLDDLEARIATLPGITGAAVTRHEDGLIAMVQPGNISRADCERRMASILPAHAVPRYVLPVDRFPITGAGKMDYKAIVRSIQQRYIDDPAPVMSMTEQQVAHIWSDILEVKLSKITANANFVALGGNSLLQLRLASRLSKAFALSVPLTIIIAAHTLRDLSAKIDELRICQAQQATHSPTPTPEDRISRMETEWSAKYACGSNTAAFNVSFVCQLSSSVDRQRLTDSWNAVMRRHPLLGSQYRPSGTRFHRTYSTEGPKAKNHAECDVVAEINRPFLISEEEPIRVMITPNTMIVTASHIICDLTTMQTLLGEVRDIYQGGTIPPSLPMYMAADAWNRVASATDLAFWTEYLQDAPRPTNTRASYTGSSRVVMLPDGQALAIDKFCQTSPFSHHQLALAAVALALECHAGSVDIVLGGPFLNRWSESDMKTVGLFLEPIPIRIRFDADNVSNADADADAFLRSVRCSSQIALAHAVPWQQLICHLGIMPEFPNHPLFEIMVTFHDHEHALRFDLDGAEELYTWPQGAKFGLMCEFTQLQDGRVLLRLEYDDMLWHEEEISRVEGALIRALEMLVRNVPYREMVTTLRTLQPDTTLERDDLFLLPLRHA</sequence>
<dbReference type="SUPFAM" id="SSF52777">
    <property type="entry name" value="CoA-dependent acyltransferases"/>
    <property type="match status" value="4"/>
</dbReference>
<dbReference type="InterPro" id="IPR009081">
    <property type="entry name" value="PP-bd_ACP"/>
</dbReference>
<gene>
    <name evidence="6" type="ORF">BJY01DRAFT_248979</name>
</gene>
<keyword evidence="7" id="KW-1185">Reference proteome</keyword>
<dbReference type="Gene3D" id="3.30.559.10">
    <property type="entry name" value="Chloramphenicol acetyltransferase-like domain"/>
    <property type="match status" value="2"/>
</dbReference>
<dbReference type="InterPro" id="IPR023213">
    <property type="entry name" value="CAT-like_dom_sf"/>
</dbReference>
<feature type="domain" description="Carrier" evidence="5">
    <location>
        <begin position="1044"/>
        <end position="1121"/>
    </location>
</feature>
<protein>
    <recommendedName>
        <fullName evidence="5">Carrier domain-containing protein</fullName>
    </recommendedName>
</protein>
<dbReference type="Pfam" id="PF00501">
    <property type="entry name" value="AMP-binding"/>
    <property type="match status" value="1"/>
</dbReference>
<evidence type="ECO:0000256" key="1">
    <source>
        <dbReference type="ARBA" id="ARBA00022450"/>
    </source>
</evidence>
<keyword evidence="3" id="KW-0436">Ligase</keyword>
<dbReference type="Proteomes" id="UP001610446">
    <property type="component" value="Unassembled WGS sequence"/>
</dbReference>
<dbReference type="SUPFAM" id="SSF56801">
    <property type="entry name" value="Acetyl-CoA synthetase-like"/>
    <property type="match status" value="1"/>
</dbReference>
<dbReference type="CDD" id="cd19537">
    <property type="entry name" value="C_NRPS-like"/>
    <property type="match status" value="1"/>
</dbReference>
<dbReference type="InterPro" id="IPR000873">
    <property type="entry name" value="AMP-dep_synth/lig_dom"/>
</dbReference>
<dbReference type="PANTHER" id="PTHR45527">
    <property type="entry name" value="NONRIBOSOMAL PEPTIDE SYNTHETASE"/>
    <property type="match status" value="1"/>
</dbReference>
<evidence type="ECO:0000256" key="4">
    <source>
        <dbReference type="ARBA" id="ARBA00029454"/>
    </source>
</evidence>
<dbReference type="Gene3D" id="3.40.50.12780">
    <property type="entry name" value="N-terminal domain of ligase-like"/>
    <property type="match status" value="1"/>
</dbReference>
<comment type="caution">
    <text evidence="6">The sequence shown here is derived from an EMBL/GenBank/DDBJ whole genome shotgun (WGS) entry which is preliminary data.</text>
</comment>
<proteinExistence type="inferred from homology"/>
<organism evidence="6 7">
    <name type="scientific">Aspergillus pseudoustus</name>
    <dbReference type="NCBI Taxonomy" id="1810923"/>
    <lineage>
        <taxon>Eukaryota</taxon>
        <taxon>Fungi</taxon>
        <taxon>Dikarya</taxon>
        <taxon>Ascomycota</taxon>
        <taxon>Pezizomycotina</taxon>
        <taxon>Eurotiomycetes</taxon>
        <taxon>Eurotiomycetidae</taxon>
        <taxon>Eurotiales</taxon>
        <taxon>Aspergillaceae</taxon>
        <taxon>Aspergillus</taxon>
        <taxon>Aspergillus subgen. Nidulantes</taxon>
    </lineage>
</organism>
<dbReference type="PROSITE" id="PS00012">
    <property type="entry name" value="PHOSPHOPANTETHEINE"/>
    <property type="match status" value="1"/>
</dbReference>
<dbReference type="PROSITE" id="PS00455">
    <property type="entry name" value="AMP_BINDING"/>
    <property type="match status" value="1"/>
</dbReference>
<dbReference type="Gene3D" id="1.10.1200.10">
    <property type="entry name" value="ACP-like"/>
    <property type="match status" value="2"/>
</dbReference>
<reference evidence="6 7" key="1">
    <citation type="submission" date="2024-07" db="EMBL/GenBank/DDBJ databases">
        <title>Section-level genome sequencing and comparative genomics of Aspergillus sections Usti and Cavernicolus.</title>
        <authorList>
            <consortium name="Lawrence Berkeley National Laboratory"/>
            <person name="Nybo J.L."/>
            <person name="Vesth T.C."/>
            <person name="Theobald S."/>
            <person name="Frisvad J.C."/>
            <person name="Larsen T.O."/>
            <person name="Kjaerboelling I."/>
            <person name="Rothschild-Mancinelli K."/>
            <person name="Lyhne E.K."/>
            <person name="Kogle M.E."/>
            <person name="Barry K."/>
            <person name="Clum A."/>
            <person name="Na H."/>
            <person name="Ledsgaard L."/>
            <person name="Lin J."/>
            <person name="Lipzen A."/>
            <person name="Kuo A."/>
            <person name="Riley R."/>
            <person name="Mondo S."/>
            <person name="Labutti K."/>
            <person name="Haridas S."/>
            <person name="Pangalinan J."/>
            <person name="Salamov A.A."/>
            <person name="Simmons B.A."/>
            <person name="Magnuson J.K."/>
            <person name="Chen J."/>
            <person name="Drula E."/>
            <person name="Henrissat B."/>
            <person name="Wiebenga A."/>
            <person name="Lubbers R.J."/>
            <person name="Gomes A.C."/>
            <person name="Makela M.R."/>
            <person name="Stajich J."/>
            <person name="Grigoriev I.V."/>
            <person name="Mortensen U.H."/>
            <person name="De Vries R.P."/>
            <person name="Baker S.E."/>
            <person name="Andersen M.R."/>
        </authorList>
    </citation>
    <scope>NUCLEOTIDE SEQUENCE [LARGE SCALE GENOMIC DNA]</scope>
    <source>
        <strain evidence="6 7">CBS 123904</strain>
    </source>
</reference>
<feature type="domain" description="Carrier" evidence="5">
    <location>
        <begin position="1"/>
        <end position="72"/>
    </location>
</feature>
<dbReference type="SUPFAM" id="SSF47336">
    <property type="entry name" value="ACP-like"/>
    <property type="match status" value="2"/>
</dbReference>
<dbReference type="InterPro" id="IPR020845">
    <property type="entry name" value="AMP-binding_CS"/>
</dbReference>
<accession>A0ABR4JSV5</accession>
<dbReference type="InterPro" id="IPR006162">
    <property type="entry name" value="Ppantetheine_attach_site"/>
</dbReference>
<keyword evidence="1" id="KW-0596">Phosphopantetheine</keyword>
<dbReference type="InterPro" id="IPR001242">
    <property type="entry name" value="Condensation_dom"/>
</dbReference>
<evidence type="ECO:0000313" key="7">
    <source>
        <dbReference type="Proteomes" id="UP001610446"/>
    </source>
</evidence>
<evidence type="ECO:0000256" key="2">
    <source>
        <dbReference type="ARBA" id="ARBA00022553"/>
    </source>
</evidence>
<name>A0ABR4JSV5_9EURO</name>
<evidence type="ECO:0000313" key="6">
    <source>
        <dbReference type="EMBL" id="KAL2842714.1"/>
    </source>
</evidence>
<dbReference type="Gene3D" id="3.30.300.30">
    <property type="match status" value="1"/>
</dbReference>
<evidence type="ECO:0000256" key="3">
    <source>
        <dbReference type="ARBA" id="ARBA00022598"/>
    </source>
</evidence>
<comment type="similarity">
    <text evidence="4">Belongs to the NRP synthetase family.</text>
</comment>
<evidence type="ECO:0000259" key="5">
    <source>
        <dbReference type="PROSITE" id="PS50075"/>
    </source>
</evidence>
<dbReference type="EMBL" id="JBFXLU010000097">
    <property type="protein sequence ID" value="KAL2842714.1"/>
    <property type="molecule type" value="Genomic_DNA"/>
</dbReference>
<dbReference type="PANTHER" id="PTHR45527:SF11">
    <property type="entry name" value="NONRIBOSOMAL PEPTIDE SYNTHETASE 5"/>
    <property type="match status" value="1"/>
</dbReference>
<keyword evidence="2" id="KW-0597">Phosphoprotein</keyword>
<dbReference type="InterPro" id="IPR036736">
    <property type="entry name" value="ACP-like_sf"/>
</dbReference>
<dbReference type="PROSITE" id="PS50075">
    <property type="entry name" value="CARRIER"/>
    <property type="match status" value="2"/>
</dbReference>
<dbReference type="Pfam" id="PF00550">
    <property type="entry name" value="PP-binding"/>
    <property type="match status" value="2"/>
</dbReference>